<dbReference type="Gene3D" id="1.10.600.10">
    <property type="entry name" value="Farnesyl Diphosphate Synthase"/>
    <property type="match status" value="1"/>
</dbReference>
<organism evidence="7 8">
    <name type="scientific">Streptomyces argenteolus</name>
    <dbReference type="NCBI Taxonomy" id="67274"/>
    <lineage>
        <taxon>Bacteria</taxon>
        <taxon>Bacillati</taxon>
        <taxon>Actinomycetota</taxon>
        <taxon>Actinomycetes</taxon>
        <taxon>Kitasatosporales</taxon>
        <taxon>Streptomycetaceae</taxon>
        <taxon>Streptomyces</taxon>
    </lineage>
</organism>
<gene>
    <name evidence="7" type="ORF">ACFY8O_18870</name>
</gene>
<dbReference type="Proteomes" id="UP001602322">
    <property type="component" value="Unassembled WGS sequence"/>
</dbReference>
<dbReference type="CDD" id="cd00685">
    <property type="entry name" value="Trans_IPPS_HT"/>
    <property type="match status" value="1"/>
</dbReference>
<dbReference type="InterPro" id="IPR033749">
    <property type="entry name" value="Polyprenyl_synt_CS"/>
</dbReference>
<dbReference type="PANTHER" id="PTHR12001:SF69">
    <property type="entry name" value="ALL TRANS-POLYPRENYL-DIPHOSPHATE SYNTHASE PDSS1"/>
    <property type="match status" value="1"/>
</dbReference>
<dbReference type="PROSITE" id="PS00444">
    <property type="entry name" value="POLYPRENYL_SYNTHASE_2"/>
    <property type="match status" value="1"/>
</dbReference>
<dbReference type="EC" id="2.5.1.-" evidence="7"/>
<keyword evidence="3 6" id="KW-0808">Transferase</keyword>
<evidence type="ECO:0000256" key="3">
    <source>
        <dbReference type="ARBA" id="ARBA00022679"/>
    </source>
</evidence>
<accession>A0ABW6X834</accession>
<dbReference type="GO" id="GO:0016740">
    <property type="term" value="F:transferase activity"/>
    <property type="evidence" value="ECO:0007669"/>
    <property type="project" value="UniProtKB-KW"/>
</dbReference>
<comment type="caution">
    <text evidence="7">The sequence shown here is derived from an EMBL/GenBank/DDBJ whole genome shotgun (WGS) entry which is preliminary data.</text>
</comment>
<evidence type="ECO:0000256" key="2">
    <source>
        <dbReference type="ARBA" id="ARBA00006706"/>
    </source>
</evidence>
<dbReference type="EMBL" id="JBIBEG010000005">
    <property type="protein sequence ID" value="MFF5897979.1"/>
    <property type="molecule type" value="Genomic_DNA"/>
</dbReference>
<protein>
    <submittedName>
        <fullName evidence="7">Polyprenyl synthetase family protein</fullName>
        <ecNumber evidence="7">2.5.1.-</ecNumber>
    </submittedName>
</protein>
<evidence type="ECO:0000256" key="4">
    <source>
        <dbReference type="ARBA" id="ARBA00022723"/>
    </source>
</evidence>
<keyword evidence="4" id="KW-0479">Metal-binding</keyword>
<dbReference type="SUPFAM" id="SSF48576">
    <property type="entry name" value="Terpenoid synthases"/>
    <property type="match status" value="1"/>
</dbReference>
<proteinExistence type="inferred from homology"/>
<dbReference type="SFLD" id="SFLDS00005">
    <property type="entry name" value="Isoprenoid_Synthase_Type_I"/>
    <property type="match status" value="1"/>
</dbReference>
<keyword evidence="5" id="KW-0460">Magnesium</keyword>
<evidence type="ECO:0000313" key="7">
    <source>
        <dbReference type="EMBL" id="MFF5897979.1"/>
    </source>
</evidence>
<dbReference type="InterPro" id="IPR008949">
    <property type="entry name" value="Isoprenoid_synthase_dom_sf"/>
</dbReference>
<keyword evidence="8" id="KW-1185">Reference proteome</keyword>
<dbReference type="PANTHER" id="PTHR12001">
    <property type="entry name" value="GERANYLGERANYL PYROPHOSPHATE SYNTHASE"/>
    <property type="match status" value="1"/>
</dbReference>
<name>A0ABW6X834_9ACTN</name>
<reference evidence="7 8" key="1">
    <citation type="submission" date="2024-10" db="EMBL/GenBank/DDBJ databases">
        <title>The Natural Products Discovery Center: Release of the First 8490 Sequenced Strains for Exploring Actinobacteria Biosynthetic Diversity.</title>
        <authorList>
            <person name="Kalkreuter E."/>
            <person name="Kautsar S.A."/>
            <person name="Yang D."/>
            <person name="Bader C.D."/>
            <person name="Teijaro C.N."/>
            <person name="Fluegel L."/>
            <person name="Davis C.M."/>
            <person name="Simpson J.R."/>
            <person name="Lauterbach L."/>
            <person name="Steele A.D."/>
            <person name="Gui C."/>
            <person name="Meng S."/>
            <person name="Li G."/>
            <person name="Viehrig K."/>
            <person name="Ye F."/>
            <person name="Su P."/>
            <person name="Kiefer A.F."/>
            <person name="Nichols A."/>
            <person name="Cepeda A.J."/>
            <person name="Yan W."/>
            <person name="Fan B."/>
            <person name="Jiang Y."/>
            <person name="Adhikari A."/>
            <person name="Zheng C.-J."/>
            <person name="Schuster L."/>
            <person name="Cowan T.M."/>
            <person name="Smanski M.J."/>
            <person name="Chevrette M.G."/>
            <person name="De Carvalho L.P.S."/>
            <person name="Shen B."/>
        </authorList>
    </citation>
    <scope>NUCLEOTIDE SEQUENCE [LARGE SCALE GENOMIC DNA]</scope>
    <source>
        <strain evidence="7 8">NPDC012540</strain>
    </source>
</reference>
<comment type="cofactor">
    <cofactor evidence="1">
        <name>Mg(2+)</name>
        <dbReference type="ChEBI" id="CHEBI:18420"/>
    </cofactor>
</comment>
<evidence type="ECO:0000313" key="8">
    <source>
        <dbReference type="Proteomes" id="UP001602322"/>
    </source>
</evidence>
<comment type="similarity">
    <text evidence="2 6">Belongs to the FPP/GGPP synthase family.</text>
</comment>
<sequence>MTATALPGSELLAHMAAHDPSFRERTAESLIAVEKRLLDCAAESGDPRVAALTGHIATAGGKRLRPLLVLLGAEFGEPWRDGVVEAAVIAELVHISSLYHDDVMDGAELRHGVASANALWGARLAVAGGNWLLARAARLAAELGPDMVRFQADVASELVVGQLREMTGPAEGEDPVAHFFQVTSGKTAALLAMALGAGALRAEAPASYGRALTEYGRQLGIAFQISDDLLDLLAPASATGKEQGKDLAAGVPSLPVLLAAADRRPAGAELRELLAAGPLADPADRRRALELFAHSPAPAAAEAHLRRRLRLARAALDALPAGPAHRALHALCDYVLSRVAPTVGAGALT</sequence>
<dbReference type="Pfam" id="PF00348">
    <property type="entry name" value="polyprenyl_synt"/>
    <property type="match status" value="1"/>
</dbReference>
<evidence type="ECO:0000256" key="6">
    <source>
        <dbReference type="RuleBase" id="RU004466"/>
    </source>
</evidence>
<evidence type="ECO:0000256" key="5">
    <source>
        <dbReference type="ARBA" id="ARBA00022842"/>
    </source>
</evidence>
<dbReference type="InterPro" id="IPR000092">
    <property type="entry name" value="Polyprenyl_synt"/>
</dbReference>
<evidence type="ECO:0000256" key="1">
    <source>
        <dbReference type="ARBA" id="ARBA00001946"/>
    </source>
</evidence>
<dbReference type="RefSeq" id="WP_387903793.1">
    <property type="nucleotide sequence ID" value="NZ_JBIBEG010000005.1"/>
</dbReference>